<dbReference type="InterPro" id="IPR002347">
    <property type="entry name" value="SDR_fam"/>
</dbReference>
<protein>
    <submittedName>
        <fullName evidence="11">Short-chain dehydrogenase/reductase SDR</fullName>
    </submittedName>
</protein>
<keyword evidence="8" id="KW-0443">Lipid metabolism</keyword>
<dbReference type="EMBL" id="JAGRRH010000016">
    <property type="protein sequence ID" value="KAG7353522.1"/>
    <property type="molecule type" value="Genomic_DNA"/>
</dbReference>
<dbReference type="Proteomes" id="UP000693970">
    <property type="component" value="Unassembled WGS sequence"/>
</dbReference>
<keyword evidence="5" id="KW-0276">Fatty acid metabolism</keyword>
<accession>A0A9K3L0U2</accession>
<dbReference type="GO" id="GO:0019166">
    <property type="term" value="F:trans-2-enoyl-CoA reductase (NADPH) activity"/>
    <property type="evidence" value="ECO:0007669"/>
    <property type="project" value="TreeGrafter"/>
</dbReference>
<keyword evidence="6" id="KW-0521">NADP</keyword>
<evidence type="ECO:0000256" key="5">
    <source>
        <dbReference type="ARBA" id="ARBA00022832"/>
    </source>
</evidence>
<evidence type="ECO:0000256" key="9">
    <source>
        <dbReference type="ARBA" id="ARBA00023140"/>
    </source>
</evidence>
<dbReference type="Pfam" id="PF13561">
    <property type="entry name" value="adh_short_C2"/>
    <property type="match status" value="1"/>
</dbReference>
<keyword evidence="3" id="KW-0444">Lipid biosynthesis</keyword>
<evidence type="ECO:0000256" key="8">
    <source>
        <dbReference type="ARBA" id="ARBA00023098"/>
    </source>
</evidence>
<comment type="pathway">
    <text evidence="2">Lipid metabolism.</text>
</comment>
<evidence type="ECO:0000256" key="7">
    <source>
        <dbReference type="ARBA" id="ARBA00023002"/>
    </source>
</evidence>
<comment type="subcellular location">
    <subcellularLocation>
        <location evidence="1">Peroxisome</location>
    </subcellularLocation>
</comment>
<dbReference type="GO" id="GO:0005777">
    <property type="term" value="C:peroxisome"/>
    <property type="evidence" value="ECO:0007669"/>
    <property type="project" value="UniProtKB-SubCell"/>
</dbReference>
<organism evidence="11 12">
    <name type="scientific">Nitzschia inconspicua</name>
    <dbReference type="NCBI Taxonomy" id="303405"/>
    <lineage>
        <taxon>Eukaryota</taxon>
        <taxon>Sar</taxon>
        <taxon>Stramenopiles</taxon>
        <taxon>Ochrophyta</taxon>
        <taxon>Bacillariophyta</taxon>
        <taxon>Bacillariophyceae</taxon>
        <taxon>Bacillariophycidae</taxon>
        <taxon>Bacillariales</taxon>
        <taxon>Bacillariaceae</taxon>
        <taxon>Nitzschia</taxon>
    </lineage>
</organism>
<reference evidence="11" key="2">
    <citation type="submission" date="2021-04" db="EMBL/GenBank/DDBJ databases">
        <authorList>
            <person name="Podell S."/>
        </authorList>
    </citation>
    <scope>NUCLEOTIDE SEQUENCE</scope>
    <source>
        <strain evidence="11">Hildebrandi</strain>
    </source>
</reference>
<evidence type="ECO:0000256" key="10">
    <source>
        <dbReference type="ARBA" id="ARBA00023160"/>
    </source>
</evidence>
<dbReference type="PANTHER" id="PTHR24317">
    <property type="entry name" value="PEROXISOMAL TRANS-2-ENOYL-COA REDUCTASE"/>
    <property type="match status" value="1"/>
</dbReference>
<dbReference type="GO" id="GO:0033306">
    <property type="term" value="P:phytol metabolic process"/>
    <property type="evidence" value="ECO:0007669"/>
    <property type="project" value="TreeGrafter"/>
</dbReference>
<dbReference type="GO" id="GO:0006633">
    <property type="term" value="P:fatty acid biosynthetic process"/>
    <property type="evidence" value="ECO:0007669"/>
    <property type="project" value="UniProtKB-KW"/>
</dbReference>
<keyword evidence="7" id="KW-0560">Oxidoreductase</keyword>
<evidence type="ECO:0000256" key="6">
    <source>
        <dbReference type="ARBA" id="ARBA00022857"/>
    </source>
</evidence>
<dbReference type="PANTHER" id="PTHR24317:SF7">
    <property type="entry name" value="PEROXISOMAL TRANS-2-ENOYL-COA REDUCTASE"/>
    <property type="match status" value="1"/>
</dbReference>
<evidence type="ECO:0000256" key="1">
    <source>
        <dbReference type="ARBA" id="ARBA00004275"/>
    </source>
</evidence>
<keyword evidence="9" id="KW-0576">Peroxisome</keyword>
<dbReference type="AlphaFoldDB" id="A0A9K3L0U2"/>
<proteinExistence type="predicted"/>
<keyword evidence="12" id="KW-1185">Reference proteome</keyword>
<dbReference type="OrthoDB" id="1393670at2759"/>
<evidence type="ECO:0000256" key="4">
    <source>
        <dbReference type="ARBA" id="ARBA00022553"/>
    </source>
</evidence>
<sequence length="308" mass="32731">MTSVGKDVAMASRNDSTTIATMSWRSCFRNDLFRGKIALVTGGGSGIGFAIATELASLGATVVIASRKKAKCESAAQTVNALGYSGRIVVGPSTNIRSEDDIRNLVEHIIKTYGALNLLVNNSGGQFIQESAEISRKGFSAVVETNLRGTFLVCREAYNQYMRDHGGSIVNITIGNRNGMPGMMHSAASRAGVENMTASLCQEWIESRVRINCVRPGIIFTESGFENYGPAGDYFLEKIVKSLPARRLGSAEEVSSAVVWLLSEGASYVTGSVVCVDGGGSFVALPLVDIEDAANLPVYGNLSPKAKL</sequence>
<evidence type="ECO:0000256" key="2">
    <source>
        <dbReference type="ARBA" id="ARBA00005189"/>
    </source>
</evidence>
<dbReference type="InterPro" id="IPR052388">
    <property type="entry name" value="Peroxisomal_t2-enoyl-CoA_red"/>
</dbReference>
<evidence type="ECO:0000256" key="3">
    <source>
        <dbReference type="ARBA" id="ARBA00022516"/>
    </source>
</evidence>
<comment type="caution">
    <text evidence="11">The sequence shown here is derived from an EMBL/GenBank/DDBJ whole genome shotgun (WGS) entry which is preliminary data.</text>
</comment>
<gene>
    <name evidence="11" type="ORF">IV203_002877</name>
</gene>
<evidence type="ECO:0000313" key="12">
    <source>
        <dbReference type="Proteomes" id="UP000693970"/>
    </source>
</evidence>
<name>A0A9K3L0U2_9STRA</name>
<keyword evidence="4" id="KW-0597">Phosphoprotein</keyword>
<dbReference type="FunFam" id="3.40.50.720:FF:000084">
    <property type="entry name" value="Short-chain dehydrogenase reductase"/>
    <property type="match status" value="1"/>
</dbReference>
<keyword evidence="10" id="KW-0275">Fatty acid biosynthesis</keyword>
<reference evidence="11" key="1">
    <citation type="journal article" date="2021" name="Sci. Rep.">
        <title>Diploid genomic architecture of Nitzschia inconspicua, an elite biomass production diatom.</title>
        <authorList>
            <person name="Oliver A."/>
            <person name="Podell S."/>
            <person name="Pinowska A."/>
            <person name="Traller J.C."/>
            <person name="Smith S.R."/>
            <person name="McClure R."/>
            <person name="Beliaev A."/>
            <person name="Bohutskyi P."/>
            <person name="Hill E.A."/>
            <person name="Rabines A."/>
            <person name="Zheng H."/>
            <person name="Allen L.Z."/>
            <person name="Kuo A."/>
            <person name="Grigoriev I.V."/>
            <person name="Allen A.E."/>
            <person name="Hazlebeck D."/>
            <person name="Allen E.E."/>
        </authorList>
    </citation>
    <scope>NUCLEOTIDE SEQUENCE</scope>
    <source>
        <strain evidence="11">Hildebrandi</strain>
    </source>
</reference>
<evidence type="ECO:0000313" key="11">
    <source>
        <dbReference type="EMBL" id="KAG7353522.1"/>
    </source>
</evidence>